<reference evidence="1" key="1">
    <citation type="submission" date="2022-06" db="EMBL/GenBank/DDBJ databases">
        <title>Genome sequence of Phormidium yuhuli AB48 isolated from an industrial photobioreactor environment.</title>
        <authorList>
            <person name="Qiu Y."/>
            <person name="Noonan A.J.C."/>
            <person name="Dofher K."/>
            <person name="Koch M."/>
            <person name="Kieft B."/>
            <person name="Lin X."/>
            <person name="Ziels R.M."/>
            <person name="Hallam S.J."/>
        </authorList>
    </citation>
    <scope>NUCLEOTIDE SEQUENCE</scope>
    <source>
        <strain evidence="1">AB48</strain>
    </source>
</reference>
<protein>
    <submittedName>
        <fullName evidence="1">Uncharacterized protein</fullName>
    </submittedName>
</protein>
<organism evidence="1 2">
    <name type="scientific">Phormidium yuhuli AB48</name>
    <dbReference type="NCBI Taxonomy" id="2940671"/>
    <lineage>
        <taxon>Bacteria</taxon>
        <taxon>Bacillati</taxon>
        <taxon>Cyanobacteriota</taxon>
        <taxon>Cyanophyceae</taxon>
        <taxon>Oscillatoriophycideae</taxon>
        <taxon>Oscillatoriales</taxon>
        <taxon>Oscillatoriaceae</taxon>
        <taxon>Phormidium</taxon>
        <taxon>Phormidium yuhuli</taxon>
    </lineage>
</organism>
<dbReference type="Proteomes" id="UP001056708">
    <property type="component" value="Chromosome"/>
</dbReference>
<dbReference type="RefSeq" id="WP_252664506.1">
    <property type="nucleotide sequence ID" value="NZ_CP098611.1"/>
</dbReference>
<dbReference type="EMBL" id="CP098611">
    <property type="protein sequence ID" value="USR92353.1"/>
    <property type="molecule type" value="Genomic_DNA"/>
</dbReference>
<gene>
    <name evidence="1" type="ORF">NEA10_06420</name>
</gene>
<accession>A0ABY5AT24</accession>
<evidence type="ECO:0000313" key="1">
    <source>
        <dbReference type="EMBL" id="USR92353.1"/>
    </source>
</evidence>
<sequence length="130" mass="14643">MTTPSPMTVEFLQPDEAAKVDAALLSSQEKFLTRLAIYALRSLQQISQTTQTPAEEITPDQVADWIQQDATIQAQVDVDASFATFFSNLVVASQKPLVQICQETEQPLAQITVEQIIDWFERESKRRLQS</sequence>
<name>A0ABY5AT24_9CYAN</name>
<evidence type="ECO:0000313" key="2">
    <source>
        <dbReference type="Proteomes" id="UP001056708"/>
    </source>
</evidence>
<proteinExistence type="predicted"/>
<keyword evidence="2" id="KW-1185">Reference proteome</keyword>